<name>A0ABP9B8J2_9MICC</name>
<gene>
    <name evidence="2" type="ORF">GCM10023352_05770</name>
</gene>
<keyword evidence="1" id="KW-1133">Transmembrane helix</keyword>
<feature type="transmembrane region" description="Helical" evidence="1">
    <location>
        <begin position="6"/>
        <end position="29"/>
    </location>
</feature>
<keyword evidence="1" id="KW-0472">Membrane</keyword>
<sequence length="151" mass="17403">MNYFLTLVPPLVTALFGAVIGAITVHWLTSKRELYNVRRDLRTEYLIQAYRKITNGTQRKELSDRQKDDMESALSDVFLLGESEEVKAAFEFMKRMDEGSGASANEVLTALRNSLRREIGLSSSETNRHFFLRFTRNHDSNIKIMKQNPID</sequence>
<organism evidence="2 3">
    <name type="scientific">Rothia endophytica</name>
    <dbReference type="NCBI Taxonomy" id="1324766"/>
    <lineage>
        <taxon>Bacteria</taxon>
        <taxon>Bacillati</taxon>
        <taxon>Actinomycetota</taxon>
        <taxon>Actinomycetes</taxon>
        <taxon>Micrococcales</taxon>
        <taxon>Micrococcaceae</taxon>
        <taxon>Rothia</taxon>
    </lineage>
</organism>
<protein>
    <submittedName>
        <fullName evidence="2">Uncharacterized protein</fullName>
    </submittedName>
</protein>
<keyword evidence="3" id="KW-1185">Reference proteome</keyword>
<keyword evidence="1" id="KW-0812">Transmembrane</keyword>
<dbReference type="EMBL" id="BAABKP010000001">
    <property type="protein sequence ID" value="GAA4790595.1"/>
    <property type="molecule type" value="Genomic_DNA"/>
</dbReference>
<accession>A0ABP9B8J2</accession>
<comment type="caution">
    <text evidence="2">The sequence shown here is derived from an EMBL/GenBank/DDBJ whole genome shotgun (WGS) entry which is preliminary data.</text>
</comment>
<dbReference type="Proteomes" id="UP001500187">
    <property type="component" value="Unassembled WGS sequence"/>
</dbReference>
<evidence type="ECO:0000256" key="1">
    <source>
        <dbReference type="SAM" id="Phobius"/>
    </source>
</evidence>
<dbReference type="RefSeq" id="WP_345444515.1">
    <property type="nucleotide sequence ID" value="NZ_BAABKP010000001.1"/>
</dbReference>
<evidence type="ECO:0000313" key="3">
    <source>
        <dbReference type="Proteomes" id="UP001500187"/>
    </source>
</evidence>
<proteinExistence type="predicted"/>
<reference evidence="3" key="1">
    <citation type="journal article" date="2019" name="Int. J. Syst. Evol. Microbiol.">
        <title>The Global Catalogue of Microorganisms (GCM) 10K type strain sequencing project: providing services to taxonomists for standard genome sequencing and annotation.</title>
        <authorList>
            <consortium name="The Broad Institute Genomics Platform"/>
            <consortium name="The Broad Institute Genome Sequencing Center for Infectious Disease"/>
            <person name="Wu L."/>
            <person name="Ma J."/>
        </authorList>
    </citation>
    <scope>NUCLEOTIDE SEQUENCE [LARGE SCALE GENOMIC DNA]</scope>
    <source>
        <strain evidence="3">JCM 18541</strain>
    </source>
</reference>
<evidence type="ECO:0000313" key="2">
    <source>
        <dbReference type="EMBL" id="GAA4790595.1"/>
    </source>
</evidence>